<accession>A0ACC3SXR4</accession>
<evidence type="ECO:0000313" key="2">
    <source>
        <dbReference type="Proteomes" id="UP001433508"/>
    </source>
</evidence>
<dbReference type="EMBL" id="MU971388">
    <property type="protein sequence ID" value="KAK9236433.1"/>
    <property type="molecule type" value="Genomic_DNA"/>
</dbReference>
<comment type="caution">
    <text evidence="1">The sequence shown here is derived from an EMBL/GenBank/DDBJ whole genome shotgun (WGS) entry which is preliminary data.</text>
</comment>
<name>A0ACC3SXR4_LIPKO</name>
<sequence>MKIILTGSTGYIGREVLKQCLSHPSITSIVVLSRRDLNIVDPKLQVILNNDFTQYPSEILLKLAGAEACIYCLGTNVPVSPPELNRKINFEFAIGTAQTFAKALKAEYSTKPFKFVYLSGALPEKDPNKKLWFLAENRRMRGQLENALLQLSKDTVASGFEVFIARPGFVQAEGALFQNWIVGKLSNAIMVHHLAACMIKVALEGNSEVILENNVLNAIGKKAITS</sequence>
<keyword evidence="2" id="KW-1185">Reference proteome</keyword>
<reference evidence="2" key="1">
    <citation type="journal article" date="2024" name="Front. Bioeng. Biotechnol.">
        <title>Genome-scale model development and genomic sequencing of the oleaginous clade Lipomyces.</title>
        <authorList>
            <person name="Czajka J.J."/>
            <person name="Han Y."/>
            <person name="Kim J."/>
            <person name="Mondo S.J."/>
            <person name="Hofstad B.A."/>
            <person name="Robles A."/>
            <person name="Haridas S."/>
            <person name="Riley R."/>
            <person name="LaButti K."/>
            <person name="Pangilinan J."/>
            <person name="Andreopoulos W."/>
            <person name="Lipzen A."/>
            <person name="Yan J."/>
            <person name="Wang M."/>
            <person name="Ng V."/>
            <person name="Grigoriev I.V."/>
            <person name="Spatafora J.W."/>
            <person name="Magnuson J.K."/>
            <person name="Baker S.E."/>
            <person name="Pomraning K.R."/>
        </authorList>
    </citation>
    <scope>NUCLEOTIDE SEQUENCE [LARGE SCALE GENOMIC DNA]</scope>
    <source>
        <strain evidence="2">CBS 7786</strain>
    </source>
</reference>
<organism evidence="1 2">
    <name type="scientific">Lipomyces kononenkoae</name>
    <name type="common">Yeast</name>
    <dbReference type="NCBI Taxonomy" id="34357"/>
    <lineage>
        <taxon>Eukaryota</taxon>
        <taxon>Fungi</taxon>
        <taxon>Dikarya</taxon>
        <taxon>Ascomycota</taxon>
        <taxon>Saccharomycotina</taxon>
        <taxon>Lipomycetes</taxon>
        <taxon>Lipomycetales</taxon>
        <taxon>Lipomycetaceae</taxon>
        <taxon>Lipomyces</taxon>
    </lineage>
</organism>
<dbReference type="Proteomes" id="UP001433508">
    <property type="component" value="Unassembled WGS sequence"/>
</dbReference>
<protein>
    <submittedName>
        <fullName evidence="1">Uncharacterized protein</fullName>
    </submittedName>
</protein>
<evidence type="ECO:0000313" key="1">
    <source>
        <dbReference type="EMBL" id="KAK9236433.1"/>
    </source>
</evidence>
<gene>
    <name evidence="1" type="ORF">V1525DRAFT_217724</name>
</gene>
<proteinExistence type="predicted"/>